<organism evidence="1 2">
    <name type="scientific">Crocuta crocuta</name>
    <name type="common">Spotted hyena</name>
    <dbReference type="NCBI Taxonomy" id="9678"/>
    <lineage>
        <taxon>Eukaryota</taxon>
        <taxon>Metazoa</taxon>
        <taxon>Chordata</taxon>
        <taxon>Craniata</taxon>
        <taxon>Vertebrata</taxon>
        <taxon>Euteleostomi</taxon>
        <taxon>Mammalia</taxon>
        <taxon>Eutheria</taxon>
        <taxon>Laurasiatheria</taxon>
        <taxon>Carnivora</taxon>
        <taxon>Feliformia</taxon>
        <taxon>Hyaenidae</taxon>
        <taxon>Crocuta</taxon>
    </lineage>
</organism>
<feature type="non-terminal residue" evidence="1">
    <location>
        <position position="1"/>
    </location>
</feature>
<accession>A0A6G1AEM6</accession>
<dbReference type="AlphaFoldDB" id="A0A6G1AEM6"/>
<evidence type="ECO:0000313" key="2">
    <source>
        <dbReference type="Proteomes" id="UP000475037"/>
    </source>
</evidence>
<dbReference type="EMBL" id="VOAJ01005517">
    <property type="protein sequence ID" value="KAF0874206.1"/>
    <property type="molecule type" value="Genomic_DNA"/>
</dbReference>
<protein>
    <submittedName>
        <fullName evidence="1">LORF2 protein</fullName>
    </submittedName>
</protein>
<keyword evidence="2" id="KW-1185">Reference proteome</keyword>
<sequence>DLNHSNFLLDTSPKARESRAKMNYWDLIKVKRFCTAKETINKTNRQLMEWEKIVADDISDKGLVSNIYKELIKLHTRKINNPVKKWAEDMNRHFSKEDIQMANRHI</sequence>
<gene>
    <name evidence="1" type="ORF">FOF47_R05760</name>
</gene>
<evidence type="ECO:0000313" key="1">
    <source>
        <dbReference type="EMBL" id="KAF0874206.1"/>
    </source>
</evidence>
<feature type="non-terminal residue" evidence="1">
    <location>
        <position position="106"/>
    </location>
</feature>
<reference evidence="1 2" key="1">
    <citation type="submission" date="2019-11" db="EMBL/GenBank/DDBJ databases">
        <authorList>
            <person name="Yang C."/>
            <person name="Li F."/>
        </authorList>
    </citation>
    <scope>NUCLEOTIDE SEQUENCE [LARGE SCALE GENOMIC DNA]</scope>
    <source>
        <strain evidence="1">KB4526</strain>
        <tissue evidence="1">Muscle</tissue>
    </source>
</reference>
<name>A0A6G1AEM6_CROCR</name>
<proteinExistence type="predicted"/>
<dbReference type="Proteomes" id="UP000475037">
    <property type="component" value="Unassembled WGS sequence"/>
</dbReference>
<comment type="caution">
    <text evidence="1">The sequence shown here is derived from an EMBL/GenBank/DDBJ whole genome shotgun (WGS) entry which is preliminary data.</text>
</comment>